<evidence type="ECO:0000313" key="4">
    <source>
        <dbReference type="EMBL" id="PPK85108.1"/>
    </source>
</evidence>
<sequence length="518" mass="61147">MDSIKILWADDEIDLFKPQMLFLRNRGYEVITVTNGHDALEEIEGDKDIDIVFLDESMPGLTGLETLARIKAILPSIPVVMITKNEAEDVMEQAIGSQIADYLIKPVNPSQILLTLKKIVDEKRLVREKTTSDYQQDFRQLLMQINSGLNKEEWVDTYKKIINWELKLDDSNSDQMGEILAVQKREANAEFSKYVERNYMDWVNEQDAPIMSHNLMREKVFPHLSKERPTVMVLLDNMRYDQWKVIEPYVTELYRIEEEDYFYSILPTATQYSRNAIFAGMWPAEIEKHYKNWWFNDSEEGGKNNHEADLLGKQMERLLRKVDYKWDYTKVTRTNFARQMQDRALDFLNNDFSVIVYNFIDMLSHARTEMEVLKELAGDEKAYRSLTRSWFENSPLWATLRRLAERDINLIITTDHGTIRVNTPSRVVGDRDTSTNLRYKLGRNLQYEEKDVLEVREPKEAKLPRPNLSSSFIFAKEDKFFLYPNSYNYYNNYYRDTFQHGGISLEEIICPVVRLRTR</sequence>
<evidence type="ECO:0000256" key="1">
    <source>
        <dbReference type="ARBA" id="ARBA00022553"/>
    </source>
</evidence>
<dbReference type="InterPro" id="IPR001789">
    <property type="entry name" value="Sig_transdc_resp-reg_receiver"/>
</dbReference>
<proteinExistence type="predicted"/>
<keyword evidence="5" id="KW-1185">Reference proteome</keyword>
<feature type="modified residue" description="4-aspartylphosphate" evidence="2">
    <location>
        <position position="55"/>
    </location>
</feature>
<organism evidence="4 5">
    <name type="scientific">Neolewinella xylanilytica</name>
    <dbReference type="NCBI Taxonomy" id="1514080"/>
    <lineage>
        <taxon>Bacteria</taxon>
        <taxon>Pseudomonadati</taxon>
        <taxon>Bacteroidota</taxon>
        <taxon>Saprospiria</taxon>
        <taxon>Saprospirales</taxon>
        <taxon>Lewinellaceae</taxon>
        <taxon>Neolewinella</taxon>
    </lineage>
</organism>
<dbReference type="EMBL" id="PTJC01000006">
    <property type="protein sequence ID" value="PPK85108.1"/>
    <property type="molecule type" value="Genomic_DNA"/>
</dbReference>
<evidence type="ECO:0000259" key="3">
    <source>
        <dbReference type="PROSITE" id="PS50110"/>
    </source>
</evidence>
<keyword evidence="1 2" id="KW-0597">Phosphoprotein</keyword>
<dbReference type="RefSeq" id="WP_104419626.1">
    <property type="nucleotide sequence ID" value="NZ_PTJC01000006.1"/>
</dbReference>
<dbReference type="Proteomes" id="UP000237662">
    <property type="component" value="Unassembled WGS sequence"/>
</dbReference>
<dbReference type="GO" id="GO:0000160">
    <property type="term" value="P:phosphorelay signal transduction system"/>
    <property type="evidence" value="ECO:0007669"/>
    <property type="project" value="InterPro"/>
</dbReference>
<accession>A0A2S6I1Q7</accession>
<feature type="domain" description="Response regulatory" evidence="3">
    <location>
        <begin position="5"/>
        <end position="120"/>
    </location>
</feature>
<evidence type="ECO:0000256" key="2">
    <source>
        <dbReference type="PROSITE-ProRule" id="PRU00169"/>
    </source>
</evidence>
<dbReference type="OrthoDB" id="9813025at2"/>
<dbReference type="InterPro" id="IPR050595">
    <property type="entry name" value="Bact_response_regulator"/>
</dbReference>
<evidence type="ECO:0000313" key="5">
    <source>
        <dbReference type="Proteomes" id="UP000237662"/>
    </source>
</evidence>
<dbReference type="PANTHER" id="PTHR44591">
    <property type="entry name" value="STRESS RESPONSE REGULATOR PROTEIN 1"/>
    <property type="match status" value="1"/>
</dbReference>
<dbReference type="AlphaFoldDB" id="A0A2S6I1Q7"/>
<dbReference type="PROSITE" id="PS50110">
    <property type="entry name" value="RESPONSE_REGULATORY"/>
    <property type="match status" value="1"/>
</dbReference>
<dbReference type="InterPro" id="IPR017850">
    <property type="entry name" value="Alkaline_phosphatase_core_sf"/>
</dbReference>
<gene>
    <name evidence="4" type="ORF">CLV84_1999</name>
</gene>
<dbReference type="Gene3D" id="3.40.720.10">
    <property type="entry name" value="Alkaline Phosphatase, subunit A"/>
    <property type="match status" value="1"/>
</dbReference>
<dbReference type="Pfam" id="PF08665">
    <property type="entry name" value="PglZ"/>
    <property type="match status" value="1"/>
</dbReference>
<comment type="caution">
    <text evidence="4">The sequence shown here is derived from an EMBL/GenBank/DDBJ whole genome shotgun (WGS) entry which is preliminary data.</text>
</comment>
<dbReference type="InterPro" id="IPR011006">
    <property type="entry name" value="CheY-like_superfamily"/>
</dbReference>
<reference evidence="4 5" key="1">
    <citation type="submission" date="2018-02" db="EMBL/GenBank/DDBJ databases">
        <title>Genomic Encyclopedia of Archaeal and Bacterial Type Strains, Phase II (KMG-II): from individual species to whole genera.</title>
        <authorList>
            <person name="Goeker M."/>
        </authorList>
    </citation>
    <scope>NUCLEOTIDE SEQUENCE [LARGE SCALE GENOMIC DNA]</scope>
    <source>
        <strain evidence="4 5">DSM 29526</strain>
    </source>
</reference>
<dbReference type="PANTHER" id="PTHR44591:SF3">
    <property type="entry name" value="RESPONSE REGULATORY DOMAIN-CONTAINING PROTEIN"/>
    <property type="match status" value="1"/>
</dbReference>
<dbReference type="Pfam" id="PF00072">
    <property type="entry name" value="Response_reg"/>
    <property type="match status" value="1"/>
</dbReference>
<name>A0A2S6I1Q7_9BACT</name>
<dbReference type="CDD" id="cd00156">
    <property type="entry name" value="REC"/>
    <property type="match status" value="1"/>
</dbReference>
<protein>
    <submittedName>
        <fullName evidence="4">Response regulator receiver domain-containing protein</fullName>
    </submittedName>
</protein>
<dbReference type="Gene3D" id="3.40.50.2300">
    <property type="match status" value="1"/>
</dbReference>
<dbReference type="SUPFAM" id="SSF52172">
    <property type="entry name" value="CheY-like"/>
    <property type="match status" value="1"/>
</dbReference>
<dbReference type="SUPFAM" id="SSF53649">
    <property type="entry name" value="Alkaline phosphatase-like"/>
    <property type="match status" value="1"/>
</dbReference>
<dbReference type="SMART" id="SM00448">
    <property type="entry name" value="REC"/>
    <property type="match status" value="1"/>
</dbReference>